<gene>
    <name evidence="2" type="ORF">IW248_006351</name>
</gene>
<keyword evidence="3" id="KW-1185">Reference proteome</keyword>
<sequence length="128" mass="13393">MTQPLADGWLLIAPDDACRLAQLVRAGALTFRHRRNLTTGEGALLMAVEQAAYAARSSAMGTAAVSVPPAPAPSTVTSGAAAQALRVSDSYIRRLCRTGALEAQRSGTEWHIDPDSLAAYALTRGETA</sequence>
<name>A0ABS0JSP2_9ACTN</name>
<dbReference type="Pfam" id="PF12728">
    <property type="entry name" value="HTH_17"/>
    <property type="match status" value="1"/>
</dbReference>
<comment type="caution">
    <text evidence="2">The sequence shown here is derived from an EMBL/GenBank/DDBJ whole genome shotgun (WGS) entry which is preliminary data.</text>
</comment>
<evidence type="ECO:0000259" key="1">
    <source>
        <dbReference type="Pfam" id="PF12728"/>
    </source>
</evidence>
<evidence type="ECO:0000313" key="2">
    <source>
        <dbReference type="EMBL" id="MBG6070064.1"/>
    </source>
</evidence>
<organism evidence="2 3">
    <name type="scientific">Micromonospora ureilytica</name>
    <dbReference type="NCBI Taxonomy" id="709868"/>
    <lineage>
        <taxon>Bacteria</taxon>
        <taxon>Bacillati</taxon>
        <taxon>Actinomycetota</taxon>
        <taxon>Actinomycetes</taxon>
        <taxon>Micromonosporales</taxon>
        <taxon>Micromonosporaceae</taxon>
        <taxon>Micromonospora</taxon>
    </lineage>
</organism>
<dbReference type="RefSeq" id="WP_196929837.1">
    <property type="nucleotide sequence ID" value="NZ_JADOTX010000001.1"/>
</dbReference>
<evidence type="ECO:0000313" key="3">
    <source>
        <dbReference type="Proteomes" id="UP000614915"/>
    </source>
</evidence>
<proteinExistence type="predicted"/>
<reference evidence="2 3" key="1">
    <citation type="submission" date="2020-11" db="EMBL/GenBank/DDBJ databases">
        <title>Sequencing the genomes of 1000 actinobacteria strains.</title>
        <authorList>
            <person name="Klenk H.-P."/>
        </authorList>
    </citation>
    <scope>NUCLEOTIDE SEQUENCE [LARGE SCALE GENOMIC DNA]</scope>
    <source>
        <strain evidence="2 3">DSM 101692</strain>
    </source>
</reference>
<feature type="domain" description="Helix-turn-helix" evidence="1">
    <location>
        <begin position="77"/>
        <end position="122"/>
    </location>
</feature>
<dbReference type="EMBL" id="JADOTX010000001">
    <property type="protein sequence ID" value="MBG6070064.1"/>
    <property type="molecule type" value="Genomic_DNA"/>
</dbReference>
<protein>
    <submittedName>
        <fullName evidence="2">Excisionase family DNA binding protein</fullName>
    </submittedName>
</protein>
<dbReference type="InterPro" id="IPR041657">
    <property type="entry name" value="HTH_17"/>
</dbReference>
<accession>A0ABS0JSP2</accession>
<dbReference type="Proteomes" id="UP000614915">
    <property type="component" value="Unassembled WGS sequence"/>
</dbReference>